<accession>A0A918WAA9</accession>
<dbReference type="AlphaFoldDB" id="A0A918WAA9"/>
<dbReference type="PANTHER" id="PTHR46637">
    <property type="entry name" value="TIS1421-TRANSPOSASE PROTEIN A"/>
    <property type="match status" value="1"/>
</dbReference>
<dbReference type="EMBL" id="BMUL01000007">
    <property type="protein sequence ID" value="GHA84693.1"/>
    <property type="molecule type" value="Genomic_DNA"/>
</dbReference>
<gene>
    <name evidence="2" type="ORF">GCM10010305_30550</name>
</gene>
<name>A0A918WAA9_9ACTN</name>
<sequence>MINGILFRQRTGLPWRDLPTRFGKWEMVYDRHRRWSADGTWERVLRTVQADADVEGRIDWSVVSVDSTVCRAHWLL</sequence>
<dbReference type="Pfam" id="PF13340">
    <property type="entry name" value="DUF4096"/>
    <property type="match status" value="1"/>
</dbReference>
<reference evidence="2" key="2">
    <citation type="submission" date="2020-09" db="EMBL/GenBank/DDBJ databases">
        <authorList>
            <person name="Sun Q."/>
            <person name="Ohkuma M."/>
        </authorList>
    </citation>
    <scope>NUCLEOTIDE SEQUENCE</scope>
    <source>
        <strain evidence="2">JCM 4518</strain>
    </source>
</reference>
<dbReference type="InterPro" id="IPR052909">
    <property type="entry name" value="Transposase_6_like"/>
</dbReference>
<evidence type="ECO:0000259" key="1">
    <source>
        <dbReference type="Pfam" id="PF13340"/>
    </source>
</evidence>
<proteinExistence type="predicted"/>
<feature type="domain" description="Insertion element IS402-like" evidence="1">
    <location>
        <begin position="1"/>
        <end position="44"/>
    </location>
</feature>
<protein>
    <recommendedName>
        <fullName evidence="1">Insertion element IS402-like domain-containing protein</fullName>
    </recommendedName>
</protein>
<evidence type="ECO:0000313" key="2">
    <source>
        <dbReference type="EMBL" id="GHA84693.1"/>
    </source>
</evidence>
<keyword evidence="3" id="KW-1185">Reference proteome</keyword>
<dbReference type="PANTHER" id="PTHR46637:SF1">
    <property type="entry name" value="BLL5188 PROTEIN"/>
    <property type="match status" value="1"/>
</dbReference>
<organism evidence="2 3">
    <name type="scientific">Streptomyces termitum</name>
    <dbReference type="NCBI Taxonomy" id="67368"/>
    <lineage>
        <taxon>Bacteria</taxon>
        <taxon>Bacillati</taxon>
        <taxon>Actinomycetota</taxon>
        <taxon>Actinomycetes</taxon>
        <taxon>Kitasatosporales</taxon>
        <taxon>Streptomycetaceae</taxon>
        <taxon>Streptomyces</taxon>
    </lineage>
</organism>
<dbReference type="InterPro" id="IPR025161">
    <property type="entry name" value="IS402-like_dom"/>
</dbReference>
<dbReference type="Proteomes" id="UP000644020">
    <property type="component" value="Unassembled WGS sequence"/>
</dbReference>
<comment type="caution">
    <text evidence="2">The sequence shown here is derived from an EMBL/GenBank/DDBJ whole genome shotgun (WGS) entry which is preliminary data.</text>
</comment>
<evidence type="ECO:0000313" key="3">
    <source>
        <dbReference type="Proteomes" id="UP000644020"/>
    </source>
</evidence>
<reference evidence="2" key="1">
    <citation type="journal article" date="2014" name="Int. J. Syst. Evol. Microbiol.">
        <title>Complete genome sequence of Corynebacterium casei LMG S-19264T (=DSM 44701T), isolated from a smear-ripened cheese.</title>
        <authorList>
            <consortium name="US DOE Joint Genome Institute (JGI-PGF)"/>
            <person name="Walter F."/>
            <person name="Albersmeier A."/>
            <person name="Kalinowski J."/>
            <person name="Ruckert C."/>
        </authorList>
    </citation>
    <scope>NUCLEOTIDE SEQUENCE</scope>
    <source>
        <strain evidence="2">JCM 4518</strain>
    </source>
</reference>